<evidence type="ECO:0000256" key="8">
    <source>
        <dbReference type="ARBA" id="ARBA00022989"/>
    </source>
</evidence>
<evidence type="ECO:0000259" key="13">
    <source>
        <dbReference type="Pfam" id="PF01435"/>
    </source>
</evidence>
<accession>A0A518GWC5</accession>
<feature type="transmembrane region" description="Helical" evidence="12">
    <location>
        <begin position="63"/>
        <end position="81"/>
    </location>
</feature>
<dbReference type="InterPro" id="IPR029024">
    <property type="entry name" value="TerB-like"/>
</dbReference>
<organism evidence="14 15">
    <name type="scientific">Tautonia plasticadhaerens</name>
    <dbReference type="NCBI Taxonomy" id="2527974"/>
    <lineage>
        <taxon>Bacteria</taxon>
        <taxon>Pseudomonadati</taxon>
        <taxon>Planctomycetota</taxon>
        <taxon>Planctomycetia</taxon>
        <taxon>Isosphaerales</taxon>
        <taxon>Isosphaeraceae</taxon>
        <taxon>Tautonia</taxon>
    </lineage>
</organism>
<proteinExistence type="predicted"/>
<feature type="domain" description="Peptidase M48" evidence="13">
    <location>
        <begin position="110"/>
        <end position="332"/>
    </location>
</feature>
<dbReference type="EMBL" id="CP036426">
    <property type="protein sequence ID" value="QDV32851.1"/>
    <property type="molecule type" value="Genomic_DNA"/>
</dbReference>
<evidence type="ECO:0000256" key="1">
    <source>
        <dbReference type="ARBA" id="ARBA00001947"/>
    </source>
</evidence>
<dbReference type="Gene3D" id="3.30.2010.10">
    <property type="entry name" value="Metalloproteases ('zincins'), catalytic domain"/>
    <property type="match status" value="1"/>
</dbReference>
<keyword evidence="15" id="KW-1185">Reference proteome</keyword>
<evidence type="ECO:0000256" key="6">
    <source>
        <dbReference type="ARBA" id="ARBA00022801"/>
    </source>
</evidence>
<dbReference type="GO" id="GO:0004222">
    <property type="term" value="F:metalloendopeptidase activity"/>
    <property type="evidence" value="ECO:0007669"/>
    <property type="project" value="InterPro"/>
</dbReference>
<evidence type="ECO:0000256" key="7">
    <source>
        <dbReference type="ARBA" id="ARBA00022833"/>
    </source>
</evidence>
<dbReference type="Gene3D" id="1.10.3680.10">
    <property type="entry name" value="TerB-like"/>
    <property type="match status" value="1"/>
</dbReference>
<dbReference type="KEGG" id="tpla:ElP_06910"/>
<keyword evidence="8 12" id="KW-1133">Transmembrane helix</keyword>
<evidence type="ECO:0000256" key="10">
    <source>
        <dbReference type="ARBA" id="ARBA00023136"/>
    </source>
</evidence>
<evidence type="ECO:0000313" key="15">
    <source>
        <dbReference type="Proteomes" id="UP000317835"/>
    </source>
</evidence>
<dbReference type="GO" id="GO:0006508">
    <property type="term" value="P:proteolysis"/>
    <property type="evidence" value="ECO:0007669"/>
    <property type="project" value="UniProtKB-KW"/>
</dbReference>
<dbReference type="Pfam" id="PF01435">
    <property type="entry name" value="Peptidase_M48"/>
    <property type="match status" value="1"/>
</dbReference>
<dbReference type="Proteomes" id="UP000317835">
    <property type="component" value="Chromosome"/>
</dbReference>
<feature type="transmembrane region" description="Helical" evidence="12">
    <location>
        <begin position="230"/>
        <end position="251"/>
    </location>
</feature>
<dbReference type="PANTHER" id="PTHR43221:SF2">
    <property type="entry name" value="PROTEASE HTPX HOMOLOG"/>
    <property type="match status" value="1"/>
</dbReference>
<keyword evidence="3" id="KW-0645">Protease</keyword>
<keyword evidence="6" id="KW-0378">Hydrolase</keyword>
<feature type="transmembrane region" description="Helical" evidence="12">
    <location>
        <begin position="17"/>
        <end position="43"/>
    </location>
</feature>
<protein>
    <recommendedName>
        <fullName evidence="13">Peptidase M48 domain-containing protein</fullName>
    </recommendedName>
</protein>
<dbReference type="RefSeq" id="WP_145267253.1">
    <property type="nucleotide sequence ID" value="NZ_CP036426.1"/>
</dbReference>
<keyword evidence="5" id="KW-0479">Metal-binding</keyword>
<dbReference type="OrthoDB" id="15218at2"/>
<keyword evidence="2" id="KW-1003">Cell membrane</keyword>
<dbReference type="InterPro" id="IPR050083">
    <property type="entry name" value="HtpX_protease"/>
</dbReference>
<comment type="cofactor">
    <cofactor evidence="1">
        <name>Zn(2+)</name>
        <dbReference type="ChEBI" id="CHEBI:29105"/>
    </cofactor>
</comment>
<dbReference type="GO" id="GO:0046872">
    <property type="term" value="F:metal ion binding"/>
    <property type="evidence" value="ECO:0007669"/>
    <property type="project" value="UniProtKB-KW"/>
</dbReference>
<evidence type="ECO:0000256" key="4">
    <source>
        <dbReference type="ARBA" id="ARBA00022692"/>
    </source>
</evidence>
<evidence type="ECO:0000256" key="2">
    <source>
        <dbReference type="ARBA" id="ARBA00022475"/>
    </source>
</evidence>
<dbReference type="AlphaFoldDB" id="A0A518GWC5"/>
<gene>
    <name evidence="14" type="ORF">ElP_06910</name>
</gene>
<name>A0A518GWC5_9BACT</name>
<evidence type="ECO:0000256" key="5">
    <source>
        <dbReference type="ARBA" id="ARBA00022723"/>
    </source>
</evidence>
<evidence type="ECO:0000256" key="11">
    <source>
        <dbReference type="SAM" id="MobiDB-lite"/>
    </source>
</evidence>
<keyword evidence="7" id="KW-0862">Zinc</keyword>
<evidence type="ECO:0000256" key="3">
    <source>
        <dbReference type="ARBA" id="ARBA00022670"/>
    </source>
</evidence>
<dbReference type="SUPFAM" id="SSF158682">
    <property type="entry name" value="TerB-like"/>
    <property type="match status" value="1"/>
</dbReference>
<dbReference type="PANTHER" id="PTHR43221">
    <property type="entry name" value="PROTEASE HTPX"/>
    <property type="match status" value="1"/>
</dbReference>
<feature type="region of interest" description="Disordered" evidence="11">
    <location>
        <begin position="346"/>
        <end position="365"/>
    </location>
</feature>
<evidence type="ECO:0000256" key="12">
    <source>
        <dbReference type="SAM" id="Phobius"/>
    </source>
</evidence>
<dbReference type="CDD" id="cd07340">
    <property type="entry name" value="M48B_Htpx_like"/>
    <property type="match status" value="1"/>
</dbReference>
<reference evidence="14 15" key="1">
    <citation type="submission" date="2019-02" db="EMBL/GenBank/DDBJ databases">
        <title>Deep-cultivation of Planctomycetes and their phenomic and genomic characterization uncovers novel biology.</title>
        <authorList>
            <person name="Wiegand S."/>
            <person name="Jogler M."/>
            <person name="Boedeker C."/>
            <person name="Pinto D."/>
            <person name="Vollmers J."/>
            <person name="Rivas-Marin E."/>
            <person name="Kohn T."/>
            <person name="Peeters S.H."/>
            <person name="Heuer A."/>
            <person name="Rast P."/>
            <person name="Oberbeckmann S."/>
            <person name="Bunk B."/>
            <person name="Jeske O."/>
            <person name="Meyerdierks A."/>
            <person name="Storesund J.E."/>
            <person name="Kallscheuer N."/>
            <person name="Luecker S."/>
            <person name="Lage O.M."/>
            <person name="Pohl T."/>
            <person name="Merkel B.J."/>
            <person name="Hornburger P."/>
            <person name="Mueller R.-W."/>
            <person name="Bruemmer F."/>
            <person name="Labrenz M."/>
            <person name="Spormann A.M."/>
            <person name="Op den Camp H."/>
            <person name="Overmann J."/>
            <person name="Amann R."/>
            <person name="Jetten M.S.M."/>
            <person name="Mascher T."/>
            <person name="Medema M.H."/>
            <person name="Devos D.P."/>
            <person name="Kaster A.-K."/>
            <person name="Ovreas L."/>
            <person name="Rohde M."/>
            <person name="Galperin M.Y."/>
            <person name="Jogler C."/>
        </authorList>
    </citation>
    <scope>NUCLEOTIDE SEQUENCE [LARGE SCALE GENOMIC DNA]</scope>
    <source>
        <strain evidence="14 15">ElP</strain>
    </source>
</reference>
<keyword evidence="4 12" id="KW-0812">Transmembrane</keyword>
<evidence type="ECO:0000256" key="9">
    <source>
        <dbReference type="ARBA" id="ARBA00023049"/>
    </source>
</evidence>
<sequence>MDFFEHQEVARRKTGLLVFYFVLAVIAIIGAVYLACVLIFSLVGPGDSGGQAVRARDFWDPGLLGIVALGTTALVGGGSLFKIASLAGGGHTVAELLGGRLLHPDTRDADERRVLNVVEEMAIASGTPVPPVYLLEKERGINAFAAGYAPDDAVIGVTHGCIQTLSRDELQGVMAHEFSHILNGDMRLNIRLMGVLFGILLIGITGWILFRSTLYSGMRASNDRKGGNPLPLIGLALYVIGYVGVFFGRLIQAAVSRQREYLADASAVQFTRNPEGIAGALKKIGAISEGSKLETPEAGEAAHMYFGDGVGGAWLAMLATHPPLADRIRRIDPGFDGDFSKVSLAPPSHAQVDRGGAEAPKSTGKARMKFDPVEAITKIGTVDPQRLAYAAGLLESLPTPVQRLTRDPYSARALIYALLLDRDERIREAQLRSLSSSADPKVFEETGKALTQVDRLDPGARLPIVELAIPSLRQMSPDQFRAFQQNVRMLMEADQSISLFEFALLRLLMRHLAPQFGGRAEPKVRHTTPGAISGPTATLLTAIARVGQPDQGEQARRAFDEGARALGWGGARVGPSPEAGLEAISKALDSLAEASPTLKRDVLRACATVVGADGHVSVEEGELLRAVADSLGSPMPPILGEPA</sequence>
<dbReference type="InterPro" id="IPR001915">
    <property type="entry name" value="Peptidase_M48"/>
</dbReference>
<feature type="transmembrane region" description="Helical" evidence="12">
    <location>
        <begin position="188"/>
        <end position="210"/>
    </location>
</feature>
<keyword evidence="10 12" id="KW-0472">Membrane</keyword>
<evidence type="ECO:0000313" key="14">
    <source>
        <dbReference type="EMBL" id="QDV32851.1"/>
    </source>
</evidence>
<keyword evidence="9" id="KW-0482">Metalloprotease</keyword>